<evidence type="ECO:0000313" key="6">
    <source>
        <dbReference type="EMBL" id="ATG72671.1"/>
    </source>
</evidence>
<evidence type="ECO:0000256" key="3">
    <source>
        <dbReference type="ARBA" id="ARBA00011738"/>
    </source>
</evidence>
<sequence>MSGYQHILVTIDLSPNYQKVLDKAVARAKANQAKLSIVHVNLKMQSLYNQMYEVFTHELEDKPLLAAKRELEQMLASVDYPLEKQILISGDLVEQICEAVRLCDADLLICGHEHHLFRQNSSVAHQLVENINCDLLVIPLEK</sequence>
<dbReference type="RefSeq" id="WP_094041027.1">
    <property type="nucleotide sequence ID" value="NZ_CP012621.1"/>
</dbReference>
<evidence type="ECO:0000256" key="5">
    <source>
        <dbReference type="PIRNR" id="PIRNR006276"/>
    </source>
</evidence>
<evidence type="ECO:0000313" key="7">
    <source>
        <dbReference type="Proteomes" id="UP000217763"/>
    </source>
</evidence>
<dbReference type="OrthoDB" id="9792500at2"/>
<dbReference type="Gene3D" id="3.40.50.620">
    <property type="entry name" value="HUPs"/>
    <property type="match status" value="1"/>
</dbReference>
<evidence type="ECO:0000256" key="2">
    <source>
        <dbReference type="ARBA" id="ARBA00008791"/>
    </source>
</evidence>
<dbReference type="PANTHER" id="PTHR46268">
    <property type="entry name" value="STRESS RESPONSE PROTEIN NHAX"/>
    <property type="match status" value="1"/>
</dbReference>
<dbReference type="Proteomes" id="UP000217763">
    <property type="component" value="Chromosome"/>
</dbReference>
<dbReference type="SUPFAM" id="SSF52402">
    <property type="entry name" value="Adenine nucleotide alpha hydrolases-like"/>
    <property type="match status" value="1"/>
</dbReference>
<evidence type="ECO:0000256" key="1">
    <source>
        <dbReference type="ARBA" id="ARBA00004496"/>
    </source>
</evidence>
<keyword evidence="7" id="KW-1185">Reference proteome</keyword>
<organism evidence="6 7">
    <name type="scientific">Zobellella denitrificans</name>
    <dbReference type="NCBI Taxonomy" id="347534"/>
    <lineage>
        <taxon>Bacteria</taxon>
        <taxon>Pseudomonadati</taxon>
        <taxon>Pseudomonadota</taxon>
        <taxon>Gammaproteobacteria</taxon>
        <taxon>Aeromonadales</taxon>
        <taxon>Aeromonadaceae</taxon>
        <taxon>Zobellella</taxon>
    </lineage>
</organism>
<accession>A0A231MUS0</accession>
<keyword evidence="4 5" id="KW-0963">Cytoplasm</keyword>
<reference evidence="7" key="1">
    <citation type="submission" date="2015-09" db="EMBL/GenBank/DDBJ databases">
        <authorList>
            <person name="Shao Z."/>
            <person name="Wang L."/>
        </authorList>
    </citation>
    <scope>NUCLEOTIDE SEQUENCE [LARGE SCALE GENOMIC DNA]</scope>
    <source>
        <strain evidence="7">F13-1</strain>
    </source>
</reference>
<dbReference type="InterPro" id="IPR006015">
    <property type="entry name" value="Universal_stress_UspA"/>
</dbReference>
<gene>
    <name evidence="6" type="ORF">AN401_01445</name>
</gene>
<comment type="subunit">
    <text evidence="3">Homodimer.</text>
</comment>
<dbReference type="InterPro" id="IPR014729">
    <property type="entry name" value="Rossmann-like_a/b/a_fold"/>
</dbReference>
<comment type="subcellular location">
    <subcellularLocation>
        <location evidence="1 5">Cytoplasm</location>
    </subcellularLocation>
</comment>
<dbReference type="InterPro" id="IPR006016">
    <property type="entry name" value="UspA"/>
</dbReference>
<evidence type="ECO:0000256" key="4">
    <source>
        <dbReference type="ARBA" id="ARBA00022490"/>
    </source>
</evidence>
<name>A0A231MUS0_9GAMM</name>
<dbReference type="Pfam" id="PF00582">
    <property type="entry name" value="Usp"/>
    <property type="match status" value="1"/>
</dbReference>
<dbReference type="PIRSF" id="PIRSF006276">
    <property type="entry name" value="UspA"/>
    <property type="match status" value="1"/>
</dbReference>
<protein>
    <recommendedName>
        <fullName evidence="5">Universal stress protein</fullName>
    </recommendedName>
</protein>
<dbReference type="EMBL" id="CP012621">
    <property type="protein sequence ID" value="ATG72671.1"/>
    <property type="molecule type" value="Genomic_DNA"/>
</dbReference>
<dbReference type="KEGG" id="zdf:AN401_01445"/>
<dbReference type="PANTHER" id="PTHR46268:SF23">
    <property type="entry name" value="UNIVERSAL STRESS PROTEIN A-RELATED"/>
    <property type="match status" value="1"/>
</dbReference>
<dbReference type="AlphaFoldDB" id="A0A231MUS0"/>
<dbReference type="GO" id="GO:0005737">
    <property type="term" value="C:cytoplasm"/>
    <property type="evidence" value="ECO:0007669"/>
    <property type="project" value="UniProtKB-SubCell"/>
</dbReference>
<comment type="similarity">
    <text evidence="2 5">Belongs to the universal stress protein A family.</text>
</comment>
<proteinExistence type="inferred from homology"/>